<proteinExistence type="predicted"/>
<dbReference type="Pfam" id="PF00743">
    <property type="entry name" value="FMO-like"/>
    <property type="match status" value="1"/>
</dbReference>
<gene>
    <name evidence="5" type="ORF">PMAYCL1PPCAC_27736</name>
</gene>
<keyword evidence="6" id="KW-1185">Reference proteome</keyword>
<accession>A0AAN5ICD2</accession>
<organism evidence="5 6">
    <name type="scientific">Pristionchus mayeri</name>
    <dbReference type="NCBI Taxonomy" id="1317129"/>
    <lineage>
        <taxon>Eukaryota</taxon>
        <taxon>Metazoa</taxon>
        <taxon>Ecdysozoa</taxon>
        <taxon>Nematoda</taxon>
        <taxon>Chromadorea</taxon>
        <taxon>Rhabditida</taxon>
        <taxon>Rhabditina</taxon>
        <taxon>Diplogasteromorpha</taxon>
        <taxon>Diplogasteroidea</taxon>
        <taxon>Neodiplogasteridae</taxon>
        <taxon>Pristionchus</taxon>
    </lineage>
</organism>
<dbReference type="EMBL" id="BTRK01000006">
    <property type="protein sequence ID" value="GMR57541.1"/>
    <property type="molecule type" value="Genomic_DNA"/>
</dbReference>
<evidence type="ECO:0000256" key="3">
    <source>
        <dbReference type="ARBA" id="ARBA00023002"/>
    </source>
</evidence>
<evidence type="ECO:0000256" key="1">
    <source>
        <dbReference type="ARBA" id="ARBA00022630"/>
    </source>
</evidence>
<protein>
    <recommendedName>
        <fullName evidence="7">Flavin-containing monooxygenase</fullName>
    </recommendedName>
</protein>
<comment type="caution">
    <text evidence="5">The sequence shown here is derived from an EMBL/GenBank/DDBJ whole genome shotgun (WGS) entry which is preliminary data.</text>
</comment>
<keyword evidence="4" id="KW-0472">Membrane</keyword>
<keyword evidence="2" id="KW-0274">FAD</keyword>
<dbReference type="GO" id="GO:0004499">
    <property type="term" value="F:N,N-dimethylaniline monooxygenase activity"/>
    <property type="evidence" value="ECO:0007669"/>
    <property type="project" value="InterPro"/>
</dbReference>
<name>A0AAN5ICD2_9BILA</name>
<sequence>YSASRRHTIQVDYLPYMDDLSELINAKPHAWHSLALSDPKLAFAAAFAPYSSYFYRLRGPHAWEGARAAVLGIEDRIVQALDANAKGSCFNALKSQAVFELTLYIVFLVLLIAALIH</sequence>
<dbReference type="GO" id="GO:0050660">
    <property type="term" value="F:flavin adenine dinucleotide binding"/>
    <property type="evidence" value="ECO:0007669"/>
    <property type="project" value="InterPro"/>
</dbReference>
<evidence type="ECO:0000256" key="2">
    <source>
        <dbReference type="ARBA" id="ARBA00022827"/>
    </source>
</evidence>
<dbReference type="InterPro" id="IPR020946">
    <property type="entry name" value="Flavin_mOase-like"/>
</dbReference>
<evidence type="ECO:0000313" key="5">
    <source>
        <dbReference type="EMBL" id="GMR57541.1"/>
    </source>
</evidence>
<feature type="transmembrane region" description="Helical" evidence="4">
    <location>
        <begin position="97"/>
        <end position="116"/>
    </location>
</feature>
<dbReference type="Proteomes" id="UP001328107">
    <property type="component" value="Unassembled WGS sequence"/>
</dbReference>
<evidence type="ECO:0000256" key="4">
    <source>
        <dbReference type="SAM" id="Phobius"/>
    </source>
</evidence>
<keyword evidence="1" id="KW-0285">Flavoprotein</keyword>
<reference evidence="6" key="1">
    <citation type="submission" date="2022-10" db="EMBL/GenBank/DDBJ databases">
        <title>Genome assembly of Pristionchus species.</title>
        <authorList>
            <person name="Yoshida K."/>
            <person name="Sommer R.J."/>
        </authorList>
    </citation>
    <scope>NUCLEOTIDE SEQUENCE [LARGE SCALE GENOMIC DNA]</scope>
    <source>
        <strain evidence="6">RS5460</strain>
    </source>
</reference>
<keyword evidence="4" id="KW-0812">Transmembrane</keyword>
<keyword evidence="4" id="KW-1133">Transmembrane helix</keyword>
<dbReference type="GO" id="GO:0050661">
    <property type="term" value="F:NADP binding"/>
    <property type="evidence" value="ECO:0007669"/>
    <property type="project" value="InterPro"/>
</dbReference>
<keyword evidence="3" id="KW-0560">Oxidoreductase</keyword>
<dbReference type="InterPro" id="IPR050346">
    <property type="entry name" value="FMO-like"/>
</dbReference>
<feature type="non-terminal residue" evidence="5">
    <location>
        <position position="1"/>
    </location>
</feature>
<dbReference type="AlphaFoldDB" id="A0AAN5ICD2"/>
<evidence type="ECO:0008006" key="7">
    <source>
        <dbReference type="Google" id="ProtNLM"/>
    </source>
</evidence>
<evidence type="ECO:0000313" key="6">
    <source>
        <dbReference type="Proteomes" id="UP001328107"/>
    </source>
</evidence>
<feature type="non-terminal residue" evidence="5">
    <location>
        <position position="117"/>
    </location>
</feature>
<dbReference type="PANTHER" id="PTHR23023">
    <property type="entry name" value="DIMETHYLANILINE MONOOXYGENASE"/>
    <property type="match status" value="1"/>
</dbReference>